<feature type="domain" description="Serine-threonine/tyrosine-protein kinase catalytic" evidence="1">
    <location>
        <begin position="11"/>
        <end position="75"/>
    </location>
</feature>
<dbReference type="InterPro" id="IPR001245">
    <property type="entry name" value="Ser-Thr/Tyr_kinase_cat_dom"/>
</dbReference>
<dbReference type="AlphaFoldDB" id="A0A2P5BYV8"/>
<dbReference type="Pfam" id="PF07714">
    <property type="entry name" value="PK_Tyr_Ser-Thr"/>
    <property type="match status" value="1"/>
</dbReference>
<evidence type="ECO:0000313" key="2">
    <source>
        <dbReference type="EMBL" id="PON53935.1"/>
    </source>
</evidence>
<sequence length="87" mass="9758">MDGLIIHILQVNNLTSVHHRNLVSLIGYCNDGDNLAVIYEYMAKGNLKQHISSDAVEVLNSWEKRLQIAVEVALGDDNDSNVIRVRD</sequence>
<gene>
    <name evidence="2" type="ORF">TorRG33x02_303800</name>
</gene>
<evidence type="ECO:0000259" key="1">
    <source>
        <dbReference type="Pfam" id="PF07714"/>
    </source>
</evidence>
<reference evidence="3" key="1">
    <citation type="submission" date="2016-06" db="EMBL/GenBank/DDBJ databases">
        <title>Parallel loss of symbiosis genes in relatives of nitrogen-fixing non-legume Parasponia.</title>
        <authorList>
            <person name="Van Velzen R."/>
            <person name="Holmer R."/>
            <person name="Bu F."/>
            <person name="Rutten L."/>
            <person name="Van Zeijl A."/>
            <person name="Liu W."/>
            <person name="Santuari L."/>
            <person name="Cao Q."/>
            <person name="Sharma T."/>
            <person name="Shen D."/>
            <person name="Roswanjaya Y."/>
            <person name="Wardhani T."/>
            <person name="Kalhor M.S."/>
            <person name="Jansen J."/>
            <person name="Van den Hoogen J."/>
            <person name="Gungor B."/>
            <person name="Hartog M."/>
            <person name="Hontelez J."/>
            <person name="Verver J."/>
            <person name="Yang W.-C."/>
            <person name="Schijlen E."/>
            <person name="Repin R."/>
            <person name="Schilthuizen M."/>
            <person name="Schranz E."/>
            <person name="Heidstra R."/>
            <person name="Miyata K."/>
            <person name="Fedorova E."/>
            <person name="Kohlen W."/>
            <person name="Bisseling T."/>
            <person name="Smit S."/>
            <person name="Geurts R."/>
        </authorList>
    </citation>
    <scope>NUCLEOTIDE SEQUENCE [LARGE SCALE GENOMIC DNA]</scope>
    <source>
        <strain evidence="3">cv. RG33-2</strain>
    </source>
</reference>
<proteinExistence type="predicted"/>
<dbReference type="OrthoDB" id="2013020at2759"/>
<dbReference type="STRING" id="63057.A0A2P5BYV8"/>
<name>A0A2P5BYV8_TREOI</name>
<protein>
    <submittedName>
        <fullName evidence="2">Tyrosine-protein kinase</fullName>
    </submittedName>
</protein>
<evidence type="ECO:0000313" key="3">
    <source>
        <dbReference type="Proteomes" id="UP000237000"/>
    </source>
</evidence>
<dbReference type="EMBL" id="JXTC01000438">
    <property type="protein sequence ID" value="PON53935.1"/>
    <property type="molecule type" value="Genomic_DNA"/>
</dbReference>
<dbReference type="SUPFAM" id="SSF56112">
    <property type="entry name" value="Protein kinase-like (PK-like)"/>
    <property type="match status" value="1"/>
</dbReference>
<comment type="caution">
    <text evidence="2">The sequence shown here is derived from an EMBL/GenBank/DDBJ whole genome shotgun (WGS) entry which is preliminary data.</text>
</comment>
<keyword evidence="2" id="KW-0418">Kinase</keyword>
<dbReference type="PANTHER" id="PTHR45631:SF22">
    <property type="entry name" value="LRR RECEPTOR-LIKE SERINE_THREONINE-PROTEIN KINASE PAM74-RELATED"/>
    <property type="match status" value="1"/>
</dbReference>
<keyword evidence="2" id="KW-0808">Transferase</keyword>
<dbReference type="InParanoid" id="A0A2P5BYV8"/>
<dbReference type="Gene3D" id="1.10.510.10">
    <property type="entry name" value="Transferase(Phosphotransferase) domain 1"/>
    <property type="match status" value="1"/>
</dbReference>
<organism evidence="2 3">
    <name type="scientific">Trema orientale</name>
    <name type="common">Charcoal tree</name>
    <name type="synonym">Celtis orientalis</name>
    <dbReference type="NCBI Taxonomy" id="63057"/>
    <lineage>
        <taxon>Eukaryota</taxon>
        <taxon>Viridiplantae</taxon>
        <taxon>Streptophyta</taxon>
        <taxon>Embryophyta</taxon>
        <taxon>Tracheophyta</taxon>
        <taxon>Spermatophyta</taxon>
        <taxon>Magnoliopsida</taxon>
        <taxon>eudicotyledons</taxon>
        <taxon>Gunneridae</taxon>
        <taxon>Pentapetalae</taxon>
        <taxon>rosids</taxon>
        <taxon>fabids</taxon>
        <taxon>Rosales</taxon>
        <taxon>Cannabaceae</taxon>
        <taxon>Trema</taxon>
    </lineage>
</organism>
<keyword evidence="3" id="KW-1185">Reference proteome</keyword>
<dbReference type="GO" id="GO:0004672">
    <property type="term" value="F:protein kinase activity"/>
    <property type="evidence" value="ECO:0007669"/>
    <property type="project" value="InterPro"/>
</dbReference>
<dbReference type="Proteomes" id="UP000237000">
    <property type="component" value="Unassembled WGS sequence"/>
</dbReference>
<dbReference type="InterPro" id="IPR011009">
    <property type="entry name" value="Kinase-like_dom_sf"/>
</dbReference>
<accession>A0A2P5BYV8</accession>
<dbReference type="PANTHER" id="PTHR45631">
    <property type="entry name" value="OS07G0107800 PROTEIN-RELATED"/>
    <property type="match status" value="1"/>
</dbReference>